<feature type="transmembrane region" description="Helical" evidence="2">
    <location>
        <begin position="56"/>
        <end position="78"/>
    </location>
</feature>
<feature type="region of interest" description="Disordered" evidence="1">
    <location>
        <begin position="205"/>
        <end position="233"/>
    </location>
</feature>
<evidence type="ECO:0000313" key="3">
    <source>
        <dbReference type="EMBL" id="KAG0324776.1"/>
    </source>
</evidence>
<dbReference type="AlphaFoldDB" id="A0A9P6UXT4"/>
<evidence type="ECO:0000256" key="1">
    <source>
        <dbReference type="SAM" id="MobiDB-lite"/>
    </source>
</evidence>
<keyword evidence="4" id="KW-1185">Reference proteome</keyword>
<keyword evidence="2" id="KW-0812">Transmembrane</keyword>
<dbReference type="EMBL" id="JAAAIP010000137">
    <property type="protein sequence ID" value="KAG0324776.1"/>
    <property type="molecule type" value="Genomic_DNA"/>
</dbReference>
<accession>A0A9P6UXT4</accession>
<evidence type="ECO:0000256" key="2">
    <source>
        <dbReference type="SAM" id="Phobius"/>
    </source>
</evidence>
<keyword evidence="2" id="KW-0472">Membrane</keyword>
<keyword evidence="2" id="KW-1133">Transmembrane helix</keyword>
<feature type="region of interest" description="Disordered" evidence="1">
    <location>
        <begin position="294"/>
        <end position="325"/>
    </location>
</feature>
<name>A0A9P6UXT4_9FUNG</name>
<dbReference type="OrthoDB" id="2441759at2759"/>
<feature type="compositionally biased region" description="Polar residues" evidence="1">
    <location>
        <begin position="249"/>
        <end position="260"/>
    </location>
</feature>
<gene>
    <name evidence="3" type="ORF">BGZ99_001445</name>
</gene>
<protein>
    <submittedName>
        <fullName evidence="3">Uncharacterized protein</fullName>
    </submittedName>
</protein>
<organism evidence="3 4">
    <name type="scientific">Dissophora globulifera</name>
    <dbReference type="NCBI Taxonomy" id="979702"/>
    <lineage>
        <taxon>Eukaryota</taxon>
        <taxon>Fungi</taxon>
        <taxon>Fungi incertae sedis</taxon>
        <taxon>Mucoromycota</taxon>
        <taxon>Mortierellomycotina</taxon>
        <taxon>Mortierellomycetes</taxon>
        <taxon>Mortierellales</taxon>
        <taxon>Mortierellaceae</taxon>
        <taxon>Dissophora</taxon>
    </lineage>
</organism>
<evidence type="ECO:0000313" key="4">
    <source>
        <dbReference type="Proteomes" id="UP000738325"/>
    </source>
</evidence>
<sequence>MTPHCVVDPMECIYGIRSVRWERRTLPPPLPPPLVSAPSNGMSGASTSTIVSSEKILIISVAVLSTLLLLTALTLFFVCMKRRSANRRINQIQDFSSTFIDEKAIDISLKKQAIAISSASTLVPPPSNVHHRTRSAPVAFAQGSFKDRGRSDNDSQLHLTEDTYAESEDEIVLKRSLSSDSKYRVSTVSPQTSLCRGVSLNNHGTSGYISRSAPIDEEEGGQDHPDSDALPTPANIRYTDAEVFSRLSFSQEHSSASRFTPGTGYPAHRRSISSPMEFDPSQFPITANLFDFKRRQTGNGDGADSSDESDDDTASTLSSDGFNHLPAHQMHQNFEAHDPYSGCGDGTSMDENSIRDLRLVGGRGAPRHLQSQHGVTYTAPTMPAPTRLVEGIAFRRNAPLLPSRIMLPRMHGKQSASSADDIVDLDE</sequence>
<comment type="caution">
    <text evidence="3">The sequence shown here is derived from an EMBL/GenBank/DDBJ whole genome shotgun (WGS) entry which is preliminary data.</text>
</comment>
<dbReference type="Proteomes" id="UP000738325">
    <property type="component" value="Unassembled WGS sequence"/>
</dbReference>
<reference evidence="3" key="1">
    <citation type="journal article" date="2020" name="Fungal Divers.">
        <title>Resolving the Mortierellaceae phylogeny through synthesis of multi-gene phylogenetics and phylogenomics.</title>
        <authorList>
            <person name="Vandepol N."/>
            <person name="Liber J."/>
            <person name="Desiro A."/>
            <person name="Na H."/>
            <person name="Kennedy M."/>
            <person name="Barry K."/>
            <person name="Grigoriev I.V."/>
            <person name="Miller A.N."/>
            <person name="O'Donnell K."/>
            <person name="Stajich J.E."/>
            <person name="Bonito G."/>
        </authorList>
    </citation>
    <scope>NUCLEOTIDE SEQUENCE</scope>
    <source>
        <strain evidence="3">REB-010B</strain>
    </source>
</reference>
<proteinExistence type="predicted"/>
<feature type="region of interest" description="Disordered" evidence="1">
    <location>
        <begin position="249"/>
        <end position="280"/>
    </location>
</feature>
<feature type="compositionally biased region" description="Acidic residues" evidence="1">
    <location>
        <begin position="304"/>
        <end position="313"/>
    </location>
</feature>